<accession>A0A2H0TZQ3</accession>
<dbReference type="AlphaFoldDB" id="A0A2H0TZQ3"/>
<dbReference type="EMBL" id="PFBU01000005">
    <property type="protein sequence ID" value="PIR78694.1"/>
    <property type="molecule type" value="Genomic_DNA"/>
</dbReference>
<comment type="caution">
    <text evidence="1">The sequence shown here is derived from an EMBL/GenBank/DDBJ whole genome shotgun (WGS) entry which is preliminary data.</text>
</comment>
<dbReference type="Proteomes" id="UP000230852">
    <property type="component" value="Unassembled WGS sequence"/>
</dbReference>
<protein>
    <submittedName>
        <fullName evidence="1">Uncharacterized protein</fullName>
    </submittedName>
</protein>
<organism evidence="1 2">
    <name type="scientific">Candidatus Magasanikbacteria bacterium CG10_big_fil_rev_8_21_14_0_10_36_16</name>
    <dbReference type="NCBI Taxonomy" id="1974645"/>
    <lineage>
        <taxon>Bacteria</taxon>
        <taxon>Candidatus Magasanikiibacteriota</taxon>
    </lineage>
</organism>
<name>A0A2H0TZQ3_9BACT</name>
<evidence type="ECO:0000313" key="1">
    <source>
        <dbReference type="EMBL" id="PIR78694.1"/>
    </source>
</evidence>
<reference evidence="2" key="1">
    <citation type="submission" date="2017-09" db="EMBL/GenBank/DDBJ databases">
        <title>Depth-based differentiation of microbial function through sediment-hosted aquifers and enrichment of novel symbionts in the deep terrestrial subsurface.</title>
        <authorList>
            <person name="Probst A.J."/>
            <person name="Ladd B."/>
            <person name="Jarett J.K."/>
            <person name="Geller-Mcgrath D.E."/>
            <person name="Sieber C.M.K."/>
            <person name="Emerson J.B."/>
            <person name="Anantharaman K."/>
            <person name="Thomas B.C."/>
            <person name="Malmstrom R."/>
            <person name="Stieglmeier M."/>
            <person name="Klingl A."/>
            <person name="Woyke T."/>
            <person name="Ryan C.M."/>
            <person name="Banfield J.F."/>
        </authorList>
    </citation>
    <scope>NUCLEOTIDE SEQUENCE [LARGE SCALE GENOMIC DNA]</scope>
</reference>
<gene>
    <name evidence="1" type="ORF">COU28_00170</name>
</gene>
<proteinExistence type="predicted"/>
<sequence length="147" mass="17319">MINRLYTSLLNKILPNDATKSLLESLEKETRNFINYETNKSYEYSFNFIKKYVKEVIYRDPSENERAFKKLGPKKIIYRLILDMSSELLVSGRYHIYSGIIEKESQGDYFYKIFEKTLSELTNIGGLTKKESIDYKNDVDHEISIMG</sequence>
<evidence type="ECO:0000313" key="2">
    <source>
        <dbReference type="Proteomes" id="UP000230852"/>
    </source>
</evidence>